<dbReference type="OMA" id="LEMGTNC"/>
<dbReference type="VEuPathDB" id="FungiDB:An08g04690"/>
<evidence type="ECO:0000256" key="2">
    <source>
        <dbReference type="ARBA" id="ARBA00023002"/>
    </source>
</evidence>
<keyword evidence="2" id="KW-0560">Oxidoreductase</keyword>
<dbReference type="VEuPathDB" id="FungiDB:M747DRAFT_371438"/>
<gene>
    <name evidence="3" type="ORF">ABL_04392</name>
</gene>
<dbReference type="Proteomes" id="UP000068243">
    <property type="component" value="Unassembled WGS sequence"/>
</dbReference>
<evidence type="ECO:0000313" key="3">
    <source>
        <dbReference type="EMBL" id="GAQ41731.1"/>
    </source>
</evidence>
<name>A0A100II81_ASPNG</name>
<dbReference type="PRINTS" id="PR00081">
    <property type="entry name" value="GDHRDH"/>
</dbReference>
<comment type="similarity">
    <text evidence="1">Belongs to the short-chain dehydrogenases/reductases (SDR) family.</text>
</comment>
<dbReference type="VEuPathDB" id="FungiDB:ASPNIDRAFT2_1179859"/>
<dbReference type="Pfam" id="PF00106">
    <property type="entry name" value="adh_short"/>
    <property type="match status" value="1"/>
</dbReference>
<dbReference type="InterPro" id="IPR036291">
    <property type="entry name" value="NAD(P)-bd_dom_sf"/>
</dbReference>
<protein>
    <submittedName>
        <fullName evidence="3">Short-chain dehydrogenase</fullName>
    </submittedName>
</protein>
<comment type="caution">
    <text evidence="3">The sequence shown here is derived from an EMBL/GenBank/DDBJ whole genome shotgun (WGS) entry which is preliminary data.</text>
</comment>
<reference evidence="4" key="1">
    <citation type="journal article" date="2016" name="Genome Announc.">
        <title>Draft genome sequence of Aspergillus niger strain An76.</title>
        <authorList>
            <person name="Gong W."/>
            <person name="Cheng Z."/>
            <person name="Zhang H."/>
            <person name="Liu L."/>
            <person name="Gao P."/>
            <person name="Wang L."/>
        </authorList>
    </citation>
    <scope>NUCLEOTIDE SEQUENCE [LARGE SCALE GENOMIC DNA]</scope>
    <source>
        <strain evidence="4">An76</strain>
    </source>
</reference>
<evidence type="ECO:0000256" key="1">
    <source>
        <dbReference type="ARBA" id="ARBA00006484"/>
    </source>
</evidence>
<dbReference type="EMBL" id="BCMY01000006">
    <property type="protein sequence ID" value="GAQ41731.1"/>
    <property type="molecule type" value="Genomic_DNA"/>
</dbReference>
<dbReference type="SUPFAM" id="SSF51735">
    <property type="entry name" value="NAD(P)-binding Rossmann-fold domains"/>
    <property type="match status" value="1"/>
</dbReference>
<dbReference type="PANTHER" id="PTHR43157">
    <property type="entry name" value="PHOSPHATIDYLINOSITOL-GLYCAN BIOSYNTHESIS CLASS F PROTEIN-RELATED"/>
    <property type="match status" value="1"/>
</dbReference>
<dbReference type="PaxDb" id="5061-CADANGAP00006665"/>
<dbReference type="OrthoDB" id="191139at2759"/>
<dbReference type="AlphaFoldDB" id="A0A100II81"/>
<dbReference type="PANTHER" id="PTHR43157:SF31">
    <property type="entry name" value="PHOSPHATIDYLINOSITOL-GLYCAN BIOSYNTHESIS CLASS F PROTEIN"/>
    <property type="match status" value="1"/>
</dbReference>
<dbReference type="VEuPathDB" id="FungiDB:ATCC64974_102640"/>
<organism evidence="3 4">
    <name type="scientific">Aspergillus niger</name>
    <dbReference type="NCBI Taxonomy" id="5061"/>
    <lineage>
        <taxon>Eukaryota</taxon>
        <taxon>Fungi</taxon>
        <taxon>Dikarya</taxon>
        <taxon>Ascomycota</taxon>
        <taxon>Pezizomycotina</taxon>
        <taxon>Eurotiomycetes</taxon>
        <taxon>Eurotiomycetidae</taxon>
        <taxon>Eurotiales</taxon>
        <taxon>Aspergillaceae</taxon>
        <taxon>Aspergillus</taxon>
        <taxon>Aspergillus subgen. Circumdati</taxon>
    </lineage>
</organism>
<dbReference type="GO" id="GO:0016491">
    <property type="term" value="F:oxidoreductase activity"/>
    <property type="evidence" value="ECO:0007669"/>
    <property type="project" value="UniProtKB-KW"/>
</dbReference>
<sequence length="326" mass="35195">MAPALGQIFPPNPTFVEKDMPDLTGKVTIVTGATSGVGFNTASILYSRNATVYIAARSADKARTAINEIQTSTEGAHSRGRLSFLQLDLSDLASIKESANSFLEQEDRLDILIHNAGVMTPPAGSKTITGHDLEMGTNCLGPFLFNKLLLPLIQRTAATAPAGSVRVVWLSSMLASFAATGGIIFDDESDSPKVLSDAMQNYMESKVGNMFIAKEMAKRYGGDGILSLSVHPGLMKTELQRHNSAIQSTVMGWIFKGPRYGAYSELFAALSPEVTKEKNGAYIIPWGRFGPIPCHLQKALVSKRDGGAGTAERFWAWCEKETAPYL</sequence>
<evidence type="ECO:0000313" key="4">
    <source>
        <dbReference type="Proteomes" id="UP000068243"/>
    </source>
</evidence>
<dbReference type="InterPro" id="IPR002347">
    <property type="entry name" value="SDR_fam"/>
</dbReference>
<accession>A0A100II81</accession>
<proteinExistence type="inferred from homology"/>
<dbReference type="Gene3D" id="3.40.50.720">
    <property type="entry name" value="NAD(P)-binding Rossmann-like Domain"/>
    <property type="match status" value="1"/>
</dbReference>